<dbReference type="GO" id="GO:0004077">
    <property type="term" value="F:biotin--[biotin carboxyl-carrier protein] ligase activity"/>
    <property type="evidence" value="ECO:0007669"/>
    <property type="project" value="TreeGrafter"/>
</dbReference>
<feature type="region of interest" description="Disordered" evidence="1">
    <location>
        <begin position="200"/>
        <end position="228"/>
    </location>
</feature>
<keyword evidence="4" id="KW-0436">Ligase</keyword>
<dbReference type="PANTHER" id="PTHR12835:SF5">
    <property type="entry name" value="BIOTIN--PROTEIN LIGASE"/>
    <property type="match status" value="1"/>
</dbReference>
<feature type="signal peptide" evidence="2">
    <location>
        <begin position="1"/>
        <end position="22"/>
    </location>
</feature>
<dbReference type="Proteomes" id="UP000550660">
    <property type="component" value="Unassembled WGS sequence"/>
</dbReference>
<feature type="domain" description="Biotin-protein ligase N-terminal" evidence="3">
    <location>
        <begin position="404"/>
        <end position="517"/>
    </location>
</feature>
<evidence type="ECO:0000313" key="5">
    <source>
        <dbReference type="Proteomes" id="UP000550660"/>
    </source>
</evidence>
<name>A0A7L0EP71_TROML</name>
<protein>
    <submittedName>
        <fullName evidence="4">BPL1 ligase</fullName>
    </submittedName>
</protein>
<dbReference type="OrthoDB" id="10250105at2759"/>
<dbReference type="AlphaFoldDB" id="A0A7L0EP71"/>
<dbReference type="Pfam" id="PF09825">
    <property type="entry name" value="BPL_N"/>
    <property type="match status" value="1"/>
</dbReference>
<evidence type="ECO:0000259" key="3">
    <source>
        <dbReference type="Pfam" id="PF09825"/>
    </source>
</evidence>
<feature type="chain" id="PRO_5029626952" evidence="2">
    <location>
        <begin position="23"/>
        <end position="612"/>
    </location>
</feature>
<feature type="compositionally biased region" description="Basic and acidic residues" evidence="1">
    <location>
        <begin position="200"/>
        <end position="211"/>
    </location>
</feature>
<reference evidence="4 5" key="1">
    <citation type="submission" date="2019-09" db="EMBL/GenBank/DDBJ databases">
        <title>Bird 10,000 Genomes (B10K) Project - Family phase.</title>
        <authorList>
            <person name="Zhang G."/>
        </authorList>
    </citation>
    <scope>NUCLEOTIDE SEQUENCE [LARGE SCALE GENOMIC DNA]</scope>
    <source>
        <strain evidence="4">B10K-DU-007-40</strain>
        <tissue evidence="4">Mixed tissue sample</tissue>
    </source>
</reference>
<feature type="non-terminal residue" evidence="4">
    <location>
        <position position="1"/>
    </location>
</feature>
<dbReference type="EMBL" id="VXAG01001862">
    <property type="protein sequence ID" value="NXJ84829.1"/>
    <property type="molecule type" value="Genomic_DNA"/>
</dbReference>
<comment type="caution">
    <text evidence="4">The sequence shown here is derived from an EMBL/GenBank/DDBJ whole genome shotgun (WGS) entry which is preliminary data.</text>
</comment>
<keyword evidence="5" id="KW-1185">Reference proteome</keyword>
<proteinExistence type="predicted"/>
<gene>
    <name evidence="4" type="primary">Hlcs_1</name>
    <name evidence="4" type="ORF">TROMEL_R13131</name>
</gene>
<evidence type="ECO:0000256" key="2">
    <source>
        <dbReference type="SAM" id="SignalP"/>
    </source>
</evidence>
<sequence length="612" mass="68935">ARAMLITLCYLYLWARWGPCSAALIRRTVRRLHRSPCSFTFCRCAANPLPPARQSCRQVTPEERVCLRIGNKVFYTDETQFLDDLNKWSLLLIAPFIYPDKLLKTEHIAFVTESISAQTDSLQKVPGSTKEIVKWSDYCSPLAYKPGEPFKLIAEASVDNFSNLGIAFMEDRLQMDNGMVPHKIVCKYLHKLFLSAGQGEEEKSRLEKESEHEDESGSLPDKETGAGEHRHLHLSSCHECLQLENSTIESVKFASAEDITELSDDSKSKLKKKNDDHLARGIKRVNIAGKPPNILIYLGSKSGKVEFEQVKSILQECIDTDSYTIYQLHEEQVLKDPWIDNSVLLIIATDKPISEENHKKFMKFLSTGGKILGFSSLFTFDGIQIKRKNKLKTVDELVVSKMDSTEIKLNLLVSGCVFEEVMKKDTSKVKTLSRLNNADKDTVIVHLTYGDSGGEAILSQAHLELDINSMDVQTEEDFNLLKISNTKRYEVLKDILVSLGLSCELSEIPVLTPLYLLSSDEEIHLAFLKWLEGNVDAEGLRTSSKVSLKFVSSRESKIEVTPSLMPVITEMGSFSSEHFSLKTYQQNLQTKKLGKIVLFAEVTTTTMNLLDG</sequence>
<dbReference type="PANTHER" id="PTHR12835">
    <property type="entry name" value="BIOTIN PROTEIN LIGASE"/>
    <property type="match status" value="1"/>
</dbReference>
<evidence type="ECO:0000313" key="4">
    <source>
        <dbReference type="EMBL" id="NXJ84829.1"/>
    </source>
</evidence>
<keyword evidence="2" id="KW-0732">Signal</keyword>
<dbReference type="InterPro" id="IPR019197">
    <property type="entry name" value="Biotin-prot_ligase_N"/>
</dbReference>
<accession>A0A7L0EP71</accession>
<feature type="non-terminal residue" evidence="4">
    <location>
        <position position="612"/>
    </location>
</feature>
<organism evidence="4 5">
    <name type="scientific">Trogon melanurus</name>
    <name type="common">Black-tailed trogon</name>
    <dbReference type="NCBI Taxonomy" id="56311"/>
    <lineage>
        <taxon>Eukaryota</taxon>
        <taxon>Metazoa</taxon>
        <taxon>Chordata</taxon>
        <taxon>Craniata</taxon>
        <taxon>Vertebrata</taxon>
        <taxon>Euteleostomi</taxon>
        <taxon>Archelosauria</taxon>
        <taxon>Archosauria</taxon>
        <taxon>Dinosauria</taxon>
        <taxon>Saurischia</taxon>
        <taxon>Theropoda</taxon>
        <taxon>Coelurosauria</taxon>
        <taxon>Aves</taxon>
        <taxon>Neognathae</taxon>
        <taxon>Neoaves</taxon>
        <taxon>Telluraves</taxon>
        <taxon>Coraciimorphae</taxon>
        <taxon>Trogoniformes</taxon>
        <taxon>Trogonidae</taxon>
        <taxon>Trogon</taxon>
    </lineage>
</organism>
<evidence type="ECO:0000256" key="1">
    <source>
        <dbReference type="SAM" id="MobiDB-lite"/>
    </source>
</evidence>
<dbReference type="GO" id="GO:0005737">
    <property type="term" value="C:cytoplasm"/>
    <property type="evidence" value="ECO:0007669"/>
    <property type="project" value="TreeGrafter"/>
</dbReference>